<keyword evidence="1" id="KW-0812">Transmembrane</keyword>
<keyword evidence="1" id="KW-1133">Transmembrane helix</keyword>
<dbReference type="RefSeq" id="WP_379957733.1">
    <property type="nucleotide sequence ID" value="NZ_JAUYVI010000005.1"/>
</dbReference>
<name>A0ABU0YR18_9PROT</name>
<accession>A0ABU0YR18</accession>
<reference evidence="3" key="1">
    <citation type="submission" date="2023-08" db="EMBL/GenBank/DDBJ databases">
        <title>Rhodospirillaceae gen. nov., a novel taxon isolated from the Yangtze River Yuezi River estuary sludge.</title>
        <authorList>
            <person name="Ruan L."/>
        </authorList>
    </citation>
    <scope>NUCLEOTIDE SEQUENCE [LARGE SCALE GENOMIC DNA]</scope>
    <source>
        <strain evidence="3">R-7</strain>
    </source>
</reference>
<evidence type="ECO:0000313" key="3">
    <source>
        <dbReference type="Proteomes" id="UP001230156"/>
    </source>
</evidence>
<feature type="transmembrane region" description="Helical" evidence="1">
    <location>
        <begin position="43"/>
        <end position="62"/>
    </location>
</feature>
<sequence>MPRAAQVLRLAAAPTFAVLALLNSGAGTELLCLHAGAPLGGMSLMYGLMCIFHLTPWLGLIARPTR</sequence>
<protein>
    <submittedName>
        <fullName evidence="2">Uncharacterized protein</fullName>
    </submittedName>
</protein>
<organism evidence="2 3">
    <name type="scientific">Dongia sedimenti</name>
    <dbReference type="NCBI Taxonomy" id="3064282"/>
    <lineage>
        <taxon>Bacteria</taxon>
        <taxon>Pseudomonadati</taxon>
        <taxon>Pseudomonadota</taxon>
        <taxon>Alphaproteobacteria</taxon>
        <taxon>Rhodospirillales</taxon>
        <taxon>Dongiaceae</taxon>
        <taxon>Dongia</taxon>
    </lineage>
</organism>
<evidence type="ECO:0000313" key="2">
    <source>
        <dbReference type="EMBL" id="MDQ7249600.1"/>
    </source>
</evidence>
<gene>
    <name evidence="2" type="ORF">Q8A70_18065</name>
</gene>
<keyword evidence="3" id="KW-1185">Reference proteome</keyword>
<dbReference type="EMBL" id="JAUYVI010000005">
    <property type="protein sequence ID" value="MDQ7249600.1"/>
    <property type="molecule type" value="Genomic_DNA"/>
</dbReference>
<comment type="caution">
    <text evidence="2">The sequence shown here is derived from an EMBL/GenBank/DDBJ whole genome shotgun (WGS) entry which is preliminary data.</text>
</comment>
<proteinExistence type="predicted"/>
<evidence type="ECO:0000256" key="1">
    <source>
        <dbReference type="SAM" id="Phobius"/>
    </source>
</evidence>
<keyword evidence="1" id="KW-0472">Membrane</keyword>
<dbReference type="Proteomes" id="UP001230156">
    <property type="component" value="Unassembled WGS sequence"/>
</dbReference>